<dbReference type="PANTHER" id="PTHR43180:SF28">
    <property type="entry name" value="NAD(P)-BINDING ROSSMANN-FOLD SUPERFAMILY PROTEIN"/>
    <property type="match status" value="1"/>
</dbReference>
<keyword evidence="4" id="KW-0443">Lipid metabolism</keyword>
<dbReference type="InterPro" id="IPR036291">
    <property type="entry name" value="NAD(P)-bd_dom_sf"/>
</dbReference>
<protein>
    <submittedName>
        <fullName evidence="6">Oxidoreductase</fullName>
    </submittedName>
</protein>
<dbReference type="Gene3D" id="3.40.50.720">
    <property type="entry name" value="NAD(P)-binding Rossmann-like Domain"/>
    <property type="match status" value="1"/>
</dbReference>
<evidence type="ECO:0000256" key="1">
    <source>
        <dbReference type="ARBA" id="ARBA00006484"/>
    </source>
</evidence>
<dbReference type="NCBIfam" id="NF005559">
    <property type="entry name" value="PRK07231.1"/>
    <property type="match status" value="1"/>
</dbReference>
<dbReference type="EMBL" id="BSPC01000024">
    <property type="protein sequence ID" value="GLS19815.1"/>
    <property type="molecule type" value="Genomic_DNA"/>
</dbReference>
<keyword evidence="5" id="KW-0753">Steroid metabolism</keyword>
<accession>A0ABQ6CIR0</accession>
<dbReference type="PROSITE" id="PS00061">
    <property type="entry name" value="ADH_SHORT"/>
    <property type="match status" value="1"/>
</dbReference>
<comment type="caution">
    <text evidence="6">The sequence shown here is derived from an EMBL/GenBank/DDBJ whole genome shotgun (WGS) entry which is preliminary data.</text>
</comment>
<evidence type="ECO:0000313" key="7">
    <source>
        <dbReference type="Proteomes" id="UP001156882"/>
    </source>
</evidence>
<evidence type="ECO:0000256" key="3">
    <source>
        <dbReference type="ARBA" id="ARBA00023027"/>
    </source>
</evidence>
<evidence type="ECO:0000256" key="4">
    <source>
        <dbReference type="ARBA" id="ARBA00023098"/>
    </source>
</evidence>
<organism evidence="6 7">
    <name type="scientific">Labrys miyagiensis</name>
    <dbReference type="NCBI Taxonomy" id="346912"/>
    <lineage>
        <taxon>Bacteria</taxon>
        <taxon>Pseudomonadati</taxon>
        <taxon>Pseudomonadota</taxon>
        <taxon>Alphaproteobacteria</taxon>
        <taxon>Hyphomicrobiales</taxon>
        <taxon>Xanthobacteraceae</taxon>
        <taxon>Labrys</taxon>
    </lineage>
</organism>
<dbReference type="Proteomes" id="UP001156882">
    <property type="component" value="Unassembled WGS sequence"/>
</dbReference>
<dbReference type="SUPFAM" id="SSF51735">
    <property type="entry name" value="NAD(P)-binding Rossmann-fold domains"/>
    <property type="match status" value="1"/>
</dbReference>
<keyword evidence="7" id="KW-1185">Reference proteome</keyword>
<dbReference type="InterPro" id="IPR002347">
    <property type="entry name" value="SDR_fam"/>
</dbReference>
<evidence type="ECO:0000313" key="6">
    <source>
        <dbReference type="EMBL" id="GLS19815.1"/>
    </source>
</evidence>
<dbReference type="InterPro" id="IPR020904">
    <property type="entry name" value="Sc_DH/Rdtase_CS"/>
</dbReference>
<evidence type="ECO:0000256" key="2">
    <source>
        <dbReference type="ARBA" id="ARBA00023002"/>
    </source>
</evidence>
<comment type="similarity">
    <text evidence="1">Belongs to the short-chain dehydrogenases/reductases (SDR) family.</text>
</comment>
<gene>
    <name evidence="6" type="ORF">GCM10007874_28320</name>
</gene>
<reference evidence="7" key="1">
    <citation type="journal article" date="2019" name="Int. J. Syst. Evol. Microbiol.">
        <title>The Global Catalogue of Microorganisms (GCM) 10K type strain sequencing project: providing services to taxonomists for standard genome sequencing and annotation.</title>
        <authorList>
            <consortium name="The Broad Institute Genomics Platform"/>
            <consortium name="The Broad Institute Genome Sequencing Center for Infectious Disease"/>
            <person name="Wu L."/>
            <person name="Ma J."/>
        </authorList>
    </citation>
    <scope>NUCLEOTIDE SEQUENCE [LARGE SCALE GENOMIC DNA]</scope>
    <source>
        <strain evidence="7">NBRC 101365</strain>
    </source>
</reference>
<proteinExistence type="inferred from homology"/>
<keyword evidence="3" id="KW-0520">NAD</keyword>
<dbReference type="RefSeq" id="WP_284312844.1">
    <property type="nucleotide sequence ID" value="NZ_BSPC01000024.1"/>
</dbReference>
<dbReference type="PRINTS" id="PR00081">
    <property type="entry name" value="GDHRDH"/>
</dbReference>
<dbReference type="PANTHER" id="PTHR43180">
    <property type="entry name" value="3-OXOACYL-(ACYL-CARRIER-PROTEIN) REDUCTASE (AFU_ORTHOLOGUE AFUA_6G11210)"/>
    <property type="match status" value="1"/>
</dbReference>
<dbReference type="PRINTS" id="PR00080">
    <property type="entry name" value="SDRFAMILY"/>
</dbReference>
<name>A0ABQ6CIR0_9HYPH</name>
<dbReference type="Pfam" id="PF13561">
    <property type="entry name" value="adh_short_C2"/>
    <property type="match status" value="1"/>
</dbReference>
<sequence>MGRLSGKVAVITGAASGIGLATAELFVEEGARLVIADLQDGKGEKLAERLGPAVDYRHADVTREDDIAALIAHAIHRHGQLDVLFNNAGAATPGGSIADISAADFDTGLAVLLRSVFLGMKHAAPVMRARKSGSILSTASIAGVGAGHASHIYSTAKAAVIHLTRVVANELGEDNIRVNCLCPGGTATPLFGRAVGLDIEAADRSVELMKTVLAPNQPIPRAGLPEDVAQAALWLASDEASFVTGQAIAIDGGLTLGRRWSAAMAGWTQLGSALDALR</sequence>
<evidence type="ECO:0000256" key="5">
    <source>
        <dbReference type="ARBA" id="ARBA00023221"/>
    </source>
</evidence>
<keyword evidence="2" id="KW-0560">Oxidoreductase</keyword>